<dbReference type="EC" id="4.3.1.7" evidence="5"/>
<dbReference type="InterPro" id="IPR042255">
    <property type="entry name" value="EutC_N"/>
</dbReference>
<dbReference type="Gene3D" id="3.40.50.11240">
    <property type="entry name" value="Ethanolamine ammonia-lyase light chain (EutC)"/>
    <property type="match status" value="1"/>
</dbReference>
<dbReference type="RefSeq" id="WP_124737415.1">
    <property type="nucleotide sequence ID" value="NZ_CP034086.1"/>
</dbReference>
<comment type="function">
    <text evidence="5">Catalyzes the deamination of various vicinal amino-alcohols to oxo compounds. Allows this organism to utilize ethanolamine as the sole source of nitrogen and carbon in the presence of external vitamin B12.</text>
</comment>
<dbReference type="GO" id="GO:0006520">
    <property type="term" value="P:amino acid metabolic process"/>
    <property type="evidence" value="ECO:0007669"/>
    <property type="project" value="InterPro"/>
</dbReference>
<evidence type="ECO:0000256" key="3">
    <source>
        <dbReference type="ARBA" id="ARBA00023285"/>
    </source>
</evidence>
<dbReference type="InterPro" id="IPR009246">
    <property type="entry name" value="EutC"/>
</dbReference>
<dbReference type="InterPro" id="IPR042251">
    <property type="entry name" value="EutC_C"/>
</dbReference>
<keyword evidence="4 5" id="KW-1283">Bacterial microcompartment</keyword>
<dbReference type="PANTHER" id="PTHR39330">
    <property type="entry name" value="ETHANOLAMINE AMMONIA-LYASE LIGHT CHAIN"/>
    <property type="match status" value="1"/>
</dbReference>
<comment type="catalytic activity">
    <reaction evidence="5">
        <text>ethanolamine = acetaldehyde + NH4(+)</text>
        <dbReference type="Rhea" id="RHEA:15313"/>
        <dbReference type="ChEBI" id="CHEBI:15343"/>
        <dbReference type="ChEBI" id="CHEBI:28938"/>
        <dbReference type="ChEBI" id="CHEBI:57603"/>
        <dbReference type="EC" id="4.3.1.7"/>
    </reaction>
</comment>
<accession>A0A3G8M1K3</accession>
<evidence type="ECO:0000256" key="1">
    <source>
        <dbReference type="ARBA" id="ARBA00022628"/>
    </source>
</evidence>
<comment type="subcellular location">
    <subcellularLocation>
        <location evidence="5">Bacterial microcompartment</location>
    </subcellularLocation>
</comment>
<dbReference type="KEGG" id="mros:EHO51_01565"/>
<comment type="cofactor">
    <cofactor evidence="5">
        <name>adenosylcob(III)alamin</name>
        <dbReference type="ChEBI" id="CHEBI:18408"/>
    </cofactor>
    <text evidence="5">Binds between the large and small subunits.</text>
</comment>
<feature type="binding site" evidence="5">
    <location>
        <position position="207"/>
    </location>
    <ligand>
        <name>adenosylcob(III)alamin</name>
        <dbReference type="ChEBI" id="CHEBI:18408"/>
    </ligand>
</feature>
<keyword evidence="1 5" id="KW-0846">Cobalamin</keyword>
<keyword evidence="3 5" id="KW-0170">Cobalt</keyword>
<dbReference type="NCBIfam" id="NF003971">
    <property type="entry name" value="PRK05465.1"/>
    <property type="match status" value="1"/>
</dbReference>
<evidence type="ECO:0000313" key="7">
    <source>
        <dbReference type="Proteomes" id="UP000273982"/>
    </source>
</evidence>
<organism evidence="6 7">
    <name type="scientific">Methylocystis rosea</name>
    <dbReference type="NCBI Taxonomy" id="173366"/>
    <lineage>
        <taxon>Bacteria</taxon>
        <taxon>Pseudomonadati</taxon>
        <taxon>Pseudomonadota</taxon>
        <taxon>Alphaproteobacteria</taxon>
        <taxon>Hyphomicrobiales</taxon>
        <taxon>Methylocystaceae</taxon>
        <taxon>Methylocystis</taxon>
    </lineage>
</organism>
<evidence type="ECO:0000256" key="4">
    <source>
        <dbReference type="ARBA" id="ARBA00024446"/>
    </source>
</evidence>
<evidence type="ECO:0000313" key="6">
    <source>
        <dbReference type="EMBL" id="AZG75534.1"/>
    </source>
</evidence>
<dbReference type="GO" id="GO:0008851">
    <property type="term" value="F:ethanolamine ammonia-lyase activity"/>
    <property type="evidence" value="ECO:0007669"/>
    <property type="project" value="UniProtKB-UniRule"/>
</dbReference>
<dbReference type="GO" id="GO:0009350">
    <property type="term" value="C:ethanolamine ammonia-lyase complex"/>
    <property type="evidence" value="ECO:0007669"/>
    <property type="project" value="UniProtKB-UniRule"/>
</dbReference>
<sequence length="261" mass="28378">MADDRPTLLDKMAILRSATPARIFLPRAGAALTTRATLDFQLAHAEARDAVEERLDADLLFNELTSRGLTAIRVKSAARDRRSFLLRPDLGRKLDDDSREHLKALAGDYDLAFVIAEGLSARAIARHAIPVLEKAQQSLGQTSLKIAPIVLAEQGRVALGDDIGETLGARLVAVFIGERPGLSSPDSMGVYLTFAPRVGRTDAERNCLSNIRPQGLSYADAAHKLIYLCNEARRRQLTGVDLKDEASTLPSGERRAIDAKS</sequence>
<dbReference type="GO" id="GO:0031471">
    <property type="term" value="C:ethanolamine degradation polyhedral organelle"/>
    <property type="evidence" value="ECO:0007669"/>
    <property type="project" value="UniProtKB-UniRule"/>
</dbReference>
<dbReference type="Pfam" id="PF05985">
    <property type="entry name" value="EutC"/>
    <property type="match status" value="1"/>
</dbReference>
<dbReference type="PANTHER" id="PTHR39330:SF1">
    <property type="entry name" value="ETHANOLAMINE AMMONIA-LYASE SMALL SUBUNIT"/>
    <property type="match status" value="1"/>
</dbReference>
<protein>
    <recommendedName>
        <fullName evidence="5">Ethanolamine ammonia-lyase small subunit</fullName>
        <shortName evidence="5">EAL small subunit</shortName>
        <ecNumber evidence="5">4.3.1.7</ecNumber>
    </recommendedName>
</protein>
<dbReference type="EMBL" id="CP034086">
    <property type="protein sequence ID" value="AZG75534.1"/>
    <property type="molecule type" value="Genomic_DNA"/>
</dbReference>
<evidence type="ECO:0000256" key="2">
    <source>
        <dbReference type="ARBA" id="ARBA00023239"/>
    </source>
</evidence>
<comment type="subunit">
    <text evidence="5">The basic unit is a heterodimer which dimerizes to form tetramers. The heterotetramers trimerize; 6 large subunits form a core ring with 6 small subunits projecting outwards.</text>
</comment>
<dbReference type="GO" id="GO:0031419">
    <property type="term" value="F:cobalamin binding"/>
    <property type="evidence" value="ECO:0007669"/>
    <property type="project" value="UniProtKB-UniRule"/>
</dbReference>
<feature type="binding site" evidence="5">
    <location>
        <position position="157"/>
    </location>
    <ligand>
        <name>adenosylcob(III)alamin</name>
        <dbReference type="ChEBI" id="CHEBI:18408"/>
    </ligand>
</feature>
<name>A0A3G8M1K3_9HYPH</name>
<dbReference type="Proteomes" id="UP000273982">
    <property type="component" value="Chromosome"/>
</dbReference>
<dbReference type="GO" id="GO:0046336">
    <property type="term" value="P:ethanolamine catabolic process"/>
    <property type="evidence" value="ECO:0007669"/>
    <property type="project" value="UniProtKB-UniRule"/>
</dbReference>
<proteinExistence type="inferred from homology"/>
<feature type="binding site" evidence="5">
    <location>
        <position position="178"/>
    </location>
    <ligand>
        <name>adenosylcob(III)alamin</name>
        <dbReference type="ChEBI" id="CHEBI:18408"/>
    </ligand>
</feature>
<comment type="similarity">
    <text evidence="5">Belongs to the EutC family.</text>
</comment>
<keyword evidence="2 5" id="KW-0456">Lyase</keyword>
<gene>
    <name evidence="5" type="primary">eutC</name>
    <name evidence="6" type="ORF">EHO51_01565</name>
</gene>
<comment type="pathway">
    <text evidence="5">Amine and polyamine degradation; ethanolamine degradation.</text>
</comment>
<dbReference type="UniPathway" id="UPA00560"/>
<reference evidence="6 7" key="1">
    <citation type="submission" date="2018-11" db="EMBL/GenBank/DDBJ databases">
        <title>Genome squencing of methanotrophic bacteria isolated from alkaline groundwater in Korea.</title>
        <authorList>
            <person name="Nguyen L.N."/>
        </authorList>
    </citation>
    <scope>NUCLEOTIDE SEQUENCE [LARGE SCALE GENOMIC DNA]</scope>
    <source>
        <strain evidence="6 7">GW6</strain>
    </source>
</reference>
<dbReference type="PIRSF" id="PIRSF018982">
    <property type="entry name" value="EutC"/>
    <property type="match status" value="1"/>
</dbReference>
<dbReference type="AlphaFoldDB" id="A0A3G8M1K3"/>
<dbReference type="Gene3D" id="1.10.30.40">
    <property type="entry name" value="Ethanolamine ammonia-lyase light chain (EutC), N-terminal domain"/>
    <property type="match status" value="1"/>
</dbReference>
<evidence type="ECO:0000256" key="5">
    <source>
        <dbReference type="HAMAP-Rule" id="MF_00601"/>
    </source>
</evidence>
<dbReference type="HAMAP" id="MF_00601">
    <property type="entry name" value="EutC"/>
    <property type="match status" value="1"/>
</dbReference>